<name>A0A251LQV9_MANES</name>
<sequence>MEGPLETEGTKASRRKETLYDVLHRMLSTIFFSDSDGSEPLLQRIKNSLSDNGPLLKDATSNTGRKILLWTRRGSPLRALLVISVGTITLLTLTGLLVFMLFFLAATVNAIIVSLLIFLAAIGGFTALFFACVTAIYIGALSVATFVISMATISAIIAVSIAIGWIGFFWTVWLVTKKSFEVAKQSLSVTGSAISAYSFGRHVPHYQELDKLSN</sequence>
<feature type="transmembrane region" description="Helical" evidence="1">
    <location>
        <begin position="79"/>
        <end position="104"/>
    </location>
</feature>
<dbReference type="Proteomes" id="UP000091857">
    <property type="component" value="Chromosome 1"/>
</dbReference>
<dbReference type="OrthoDB" id="1925129at2759"/>
<evidence type="ECO:0000313" key="3">
    <source>
        <dbReference type="Proteomes" id="UP000091857"/>
    </source>
</evidence>
<dbReference type="Gramene" id="Manes.01G121800.1.v8.1">
    <property type="protein sequence ID" value="Manes.01G121800.1.v8.1.CDS"/>
    <property type="gene ID" value="Manes.01G121800.v8.1"/>
</dbReference>
<dbReference type="PANTHER" id="PTHR35508:SF1">
    <property type="entry name" value="VOLTAGE-DEPENDENT L-TYPE CALCIUM CHANNEL SUBUNIT"/>
    <property type="match status" value="1"/>
</dbReference>
<dbReference type="AlphaFoldDB" id="A0A251LQV9"/>
<dbReference type="OMA" id="TEEWQIF"/>
<feature type="transmembrane region" description="Helical" evidence="1">
    <location>
        <begin position="111"/>
        <end position="140"/>
    </location>
</feature>
<feature type="transmembrane region" description="Helical" evidence="1">
    <location>
        <begin position="146"/>
        <end position="175"/>
    </location>
</feature>
<dbReference type="PANTHER" id="PTHR35508">
    <property type="entry name" value="VOLTAGE-DEPENDENT L-TYPE CALCIUM CHANNEL SUBUNIT"/>
    <property type="match status" value="1"/>
</dbReference>
<evidence type="ECO:0000313" key="2">
    <source>
        <dbReference type="EMBL" id="OAY60560.1"/>
    </source>
</evidence>
<dbReference type="EMBL" id="CM004387">
    <property type="protein sequence ID" value="OAY60559.1"/>
    <property type="molecule type" value="Genomic_DNA"/>
</dbReference>
<reference evidence="2 3" key="1">
    <citation type="submission" date="2016-02" db="EMBL/GenBank/DDBJ databases">
        <title>WGS assembly of Manihot esculenta.</title>
        <authorList>
            <person name="Bredeson J.V."/>
            <person name="Prochnik S.E."/>
            <person name="Lyons J.B."/>
            <person name="Schmutz J."/>
            <person name="Grimwood J."/>
            <person name="Vrebalov J."/>
            <person name="Bart R.S."/>
            <person name="Amuge T."/>
            <person name="Ferguson M.E."/>
            <person name="Green R."/>
            <person name="Putnam N."/>
            <person name="Stites J."/>
            <person name="Rounsley S."/>
            <person name="Rokhsar D.S."/>
        </authorList>
    </citation>
    <scope>NUCLEOTIDE SEQUENCE [LARGE SCALE GENOMIC DNA]</scope>
    <source>
        <strain evidence="3">cv. AM560-2</strain>
        <tissue evidence="2">Leaf</tissue>
    </source>
</reference>
<proteinExistence type="predicted"/>
<keyword evidence="3" id="KW-1185">Reference proteome</keyword>
<keyword evidence="1" id="KW-1133">Transmembrane helix</keyword>
<gene>
    <name evidence="2" type="ORF">MANES_01G121800</name>
</gene>
<dbReference type="STRING" id="3983.A0A251LQV9"/>
<keyword evidence="1" id="KW-0812">Transmembrane</keyword>
<evidence type="ECO:0000256" key="1">
    <source>
        <dbReference type="SAM" id="Phobius"/>
    </source>
</evidence>
<dbReference type="EMBL" id="CM004387">
    <property type="protein sequence ID" value="OAY60560.1"/>
    <property type="molecule type" value="Genomic_DNA"/>
</dbReference>
<accession>A0A251LQV9</accession>
<dbReference type="Gramene" id="Manes.01G121800.3.v8.1">
    <property type="protein sequence ID" value="Manes.01G121800.3.v8.1.CDS"/>
    <property type="gene ID" value="Manes.01G121800.v8.1"/>
</dbReference>
<protein>
    <submittedName>
        <fullName evidence="2">Uncharacterized protein</fullName>
    </submittedName>
</protein>
<organism evidence="2 3">
    <name type="scientific">Manihot esculenta</name>
    <name type="common">Cassava</name>
    <name type="synonym">Jatropha manihot</name>
    <dbReference type="NCBI Taxonomy" id="3983"/>
    <lineage>
        <taxon>Eukaryota</taxon>
        <taxon>Viridiplantae</taxon>
        <taxon>Streptophyta</taxon>
        <taxon>Embryophyta</taxon>
        <taxon>Tracheophyta</taxon>
        <taxon>Spermatophyta</taxon>
        <taxon>Magnoliopsida</taxon>
        <taxon>eudicotyledons</taxon>
        <taxon>Gunneridae</taxon>
        <taxon>Pentapetalae</taxon>
        <taxon>rosids</taxon>
        <taxon>fabids</taxon>
        <taxon>Malpighiales</taxon>
        <taxon>Euphorbiaceae</taxon>
        <taxon>Crotonoideae</taxon>
        <taxon>Manihoteae</taxon>
        <taxon>Manihot</taxon>
    </lineage>
</organism>
<keyword evidence="1" id="KW-0472">Membrane</keyword>